<protein>
    <recommendedName>
        <fullName evidence="4">Type III secretion system effector protein</fullName>
    </recommendedName>
</protein>
<feature type="region of interest" description="Disordered" evidence="1">
    <location>
        <begin position="1"/>
        <end position="38"/>
    </location>
</feature>
<comment type="caution">
    <text evidence="2">The sequence shown here is derived from an EMBL/GenBank/DDBJ whole genome shotgun (WGS) entry which is preliminary data.</text>
</comment>
<evidence type="ECO:0000313" key="3">
    <source>
        <dbReference type="Proteomes" id="UP001342631"/>
    </source>
</evidence>
<name>A0ABQ6R195_9BACT</name>
<dbReference type="EMBL" id="BTTX01000006">
    <property type="protein sequence ID" value="GMU09644.1"/>
    <property type="molecule type" value="Genomic_DNA"/>
</dbReference>
<organism evidence="2 3">
    <name type="scientific">Corallococcus caeni</name>
    <dbReference type="NCBI Taxonomy" id="3082388"/>
    <lineage>
        <taxon>Bacteria</taxon>
        <taxon>Pseudomonadati</taxon>
        <taxon>Myxococcota</taxon>
        <taxon>Myxococcia</taxon>
        <taxon>Myxococcales</taxon>
        <taxon>Cystobacterineae</taxon>
        <taxon>Myxococcaceae</taxon>
        <taxon>Corallococcus</taxon>
    </lineage>
</organism>
<sequence>MSKKHESTPLADVMSEVPEPGWASGGSTAQISPPTVADPSVLRAGRNLAEALRQGVALAEPGTRQAEQIARLLQETTARRHGLQFGTAMRQAITAPDVFKAVEGPHPTGKAAEFVVSRAYKDLHASHHGEVVNPPRSMAPNFVDARISPDCASRRDILFQVQGPDGVLLTVPGGQVKTGSGQYLADSLANMARTPGYGRTAYVDARFVEPDGSPRVASDGFTKTQARKLREARVSLRGIRELDRQSEELVENLRQYRKDGSEPVARAKLQRLRNDIAAAYQADGIASRMLGGAVIAAAASMVSSLAVQILSDGKVDLMMVARSAGGASLVAGASALADASLYHFATWLGETPEVARTLAAQGVAAGFFLVAAGTDVVSEMRAVASGRSTTADSVVGTSTKVVLDALPLVLMPLGLMGLPLALAGQVGGRWVLQKARQDDAAIRQKCNEAVDTAHQLAARVESIQPSVERLRVMGDGVDDLHAQLVQDSKLQRRIIQ</sequence>
<reference evidence="2 3" key="1">
    <citation type="journal article" date="2024" name="Arch. Microbiol.">
        <title>Corallococcus caeni sp. nov., a novel myxobacterium isolated from activated sludge.</title>
        <authorList>
            <person name="Tomita S."/>
            <person name="Nakai R."/>
            <person name="Kuroda K."/>
            <person name="Kurashita H."/>
            <person name="Hatamoto M."/>
            <person name="Yamaguchi T."/>
            <person name="Narihiro T."/>
        </authorList>
    </citation>
    <scope>NUCLEOTIDE SEQUENCE [LARGE SCALE GENOMIC DNA]</scope>
    <source>
        <strain evidence="2 3">NO1</strain>
    </source>
</reference>
<dbReference type="Proteomes" id="UP001342631">
    <property type="component" value="Unassembled WGS sequence"/>
</dbReference>
<proteinExistence type="predicted"/>
<evidence type="ECO:0000256" key="1">
    <source>
        <dbReference type="SAM" id="MobiDB-lite"/>
    </source>
</evidence>
<gene>
    <name evidence="2" type="ORF">ASNO1_58980</name>
</gene>
<evidence type="ECO:0008006" key="4">
    <source>
        <dbReference type="Google" id="ProtNLM"/>
    </source>
</evidence>
<evidence type="ECO:0000313" key="2">
    <source>
        <dbReference type="EMBL" id="GMU09644.1"/>
    </source>
</evidence>
<accession>A0ABQ6R195</accession>
<keyword evidence="3" id="KW-1185">Reference proteome</keyword>